<dbReference type="InParanoid" id="A0A1Y2C9H1"/>
<dbReference type="SMART" id="SM00591">
    <property type="entry name" value="RWD"/>
    <property type="match status" value="1"/>
</dbReference>
<sequence length="253" mass="28662">MTDYAEERRSELEVLESIFPDELNIISEDKLSIRVEPEVQSPSEPYALNLTITYTPLYPDELPLIELDVLEGELNEDEVETLINGLKAAGEDSLGMAMVYTLSSYLRDSIAEVVRERKARIFKEENERALREEEEAAKKTAGTKVTPASFAAWKLKFEAEMEAKRAKEEQERLKTLPPKEREEVKKVMGKQSGRELFESEKNASLITSDSAFDEEGAEEVDLSQYEREGLDSDDEELARQGEGLKLGELSDDD</sequence>
<gene>
    <name evidence="3" type="ORF">BCR35DRAFT_297450</name>
</gene>
<dbReference type="AlphaFoldDB" id="A0A1Y2C9H1"/>
<dbReference type="EMBL" id="MCGR01000128">
    <property type="protein sequence ID" value="ORY43586.1"/>
    <property type="molecule type" value="Genomic_DNA"/>
</dbReference>
<dbReference type="Gene3D" id="3.10.110.10">
    <property type="entry name" value="Ubiquitin Conjugating Enzyme"/>
    <property type="match status" value="1"/>
</dbReference>
<organism evidence="3 4">
    <name type="scientific">Leucosporidium creatinivorum</name>
    <dbReference type="NCBI Taxonomy" id="106004"/>
    <lineage>
        <taxon>Eukaryota</taxon>
        <taxon>Fungi</taxon>
        <taxon>Dikarya</taxon>
        <taxon>Basidiomycota</taxon>
        <taxon>Pucciniomycotina</taxon>
        <taxon>Microbotryomycetes</taxon>
        <taxon>Leucosporidiales</taxon>
        <taxon>Leucosporidium</taxon>
    </lineage>
</organism>
<dbReference type="PROSITE" id="PS50908">
    <property type="entry name" value="RWD"/>
    <property type="match status" value="1"/>
</dbReference>
<dbReference type="OrthoDB" id="277175at2759"/>
<feature type="compositionally biased region" description="Basic and acidic residues" evidence="1">
    <location>
        <begin position="168"/>
        <end position="201"/>
    </location>
</feature>
<dbReference type="Pfam" id="PF16543">
    <property type="entry name" value="DFRP_C"/>
    <property type="match status" value="1"/>
</dbReference>
<dbReference type="Proteomes" id="UP000193467">
    <property type="component" value="Unassembled WGS sequence"/>
</dbReference>
<feature type="domain" description="RWD" evidence="2">
    <location>
        <begin position="10"/>
        <end position="113"/>
    </location>
</feature>
<accession>A0A1Y2C9H1</accession>
<dbReference type="InterPro" id="IPR032378">
    <property type="entry name" value="ZC3H15/TMA46_C"/>
</dbReference>
<name>A0A1Y2C9H1_9BASI</name>
<evidence type="ECO:0000313" key="4">
    <source>
        <dbReference type="Proteomes" id="UP000193467"/>
    </source>
</evidence>
<dbReference type="InterPro" id="IPR006575">
    <property type="entry name" value="RWD_dom"/>
</dbReference>
<keyword evidence="4" id="KW-1185">Reference proteome</keyword>
<comment type="caution">
    <text evidence="3">The sequence shown here is derived from an EMBL/GenBank/DDBJ whole genome shotgun (WGS) entry which is preliminary data.</text>
</comment>
<feature type="region of interest" description="Disordered" evidence="1">
    <location>
        <begin position="168"/>
        <end position="253"/>
    </location>
</feature>
<dbReference type="FunCoup" id="A0A1Y2C9H1">
    <property type="interactions" value="201"/>
</dbReference>
<protein>
    <submittedName>
        <fullName evidence="3">Ubiquitin-conjugating enzyme/RWD-like protein</fullName>
    </submittedName>
</protein>
<dbReference type="Pfam" id="PF05773">
    <property type="entry name" value="RWD"/>
    <property type="match status" value="1"/>
</dbReference>
<feature type="compositionally biased region" description="Acidic residues" evidence="1">
    <location>
        <begin position="211"/>
        <end position="221"/>
    </location>
</feature>
<proteinExistence type="predicted"/>
<evidence type="ECO:0000259" key="2">
    <source>
        <dbReference type="PROSITE" id="PS50908"/>
    </source>
</evidence>
<reference evidence="3 4" key="1">
    <citation type="submission" date="2016-07" db="EMBL/GenBank/DDBJ databases">
        <title>Pervasive Adenine N6-methylation of Active Genes in Fungi.</title>
        <authorList>
            <consortium name="DOE Joint Genome Institute"/>
            <person name="Mondo S.J."/>
            <person name="Dannebaum R.O."/>
            <person name="Kuo R.C."/>
            <person name="Labutti K."/>
            <person name="Haridas S."/>
            <person name="Kuo A."/>
            <person name="Salamov A."/>
            <person name="Ahrendt S.R."/>
            <person name="Lipzen A."/>
            <person name="Sullivan W."/>
            <person name="Andreopoulos W.B."/>
            <person name="Clum A."/>
            <person name="Lindquist E."/>
            <person name="Daum C."/>
            <person name="Ramamoorthy G.K."/>
            <person name="Gryganskyi A."/>
            <person name="Culley D."/>
            <person name="Magnuson J.K."/>
            <person name="James T.Y."/>
            <person name="O'Malley M.A."/>
            <person name="Stajich J.E."/>
            <person name="Spatafora J.W."/>
            <person name="Visel A."/>
            <person name="Grigoriev I.V."/>
        </authorList>
    </citation>
    <scope>NUCLEOTIDE SEQUENCE [LARGE SCALE GENOMIC DNA]</scope>
    <source>
        <strain evidence="3 4">62-1032</strain>
    </source>
</reference>
<evidence type="ECO:0000256" key="1">
    <source>
        <dbReference type="SAM" id="MobiDB-lite"/>
    </source>
</evidence>
<dbReference type="SUPFAM" id="SSF54495">
    <property type="entry name" value="UBC-like"/>
    <property type="match status" value="1"/>
</dbReference>
<dbReference type="InterPro" id="IPR040213">
    <property type="entry name" value="GIR2-like"/>
</dbReference>
<dbReference type="PANTHER" id="PTHR12292">
    <property type="entry name" value="RWD DOMAIN-CONTAINING PROTEIN"/>
    <property type="match status" value="1"/>
</dbReference>
<evidence type="ECO:0000313" key="3">
    <source>
        <dbReference type="EMBL" id="ORY43586.1"/>
    </source>
</evidence>
<dbReference type="InterPro" id="IPR016135">
    <property type="entry name" value="UBQ-conjugating_enzyme/RWD"/>
</dbReference>
<dbReference type="STRING" id="106004.A0A1Y2C9H1"/>